<accession>A0A2S6ZF68</accession>
<feature type="non-terminal residue" evidence="2">
    <location>
        <position position="143"/>
    </location>
</feature>
<name>A0A2S6ZF68_9XANT</name>
<dbReference type="InterPro" id="IPR002559">
    <property type="entry name" value="Transposase_11"/>
</dbReference>
<gene>
    <name evidence="2" type="ORF">XarbCFBP7409_21420</name>
</gene>
<protein>
    <submittedName>
        <fullName evidence="2">IS5/IS1182 family transposase</fullName>
    </submittedName>
</protein>
<sequence>STFLIVDAQSVKHSDTAGQKGYDAGKKVSGIKRHIAVDTQGFPHAIAVTPAEVTDRKGALEALERCQSGLGRVKSLLCDSGYTGDPFAEGVQDIIGKHVAVQIAKRSELHTFKVMPKRWIVERSFAWLEKNRRLWKNCERKLN</sequence>
<dbReference type="Proteomes" id="UP000238049">
    <property type="component" value="Unassembled WGS sequence"/>
</dbReference>
<dbReference type="GO" id="GO:0006313">
    <property type="term" value="P:DNA transposition"/>
    <property type="evidence" value="ECO:0007669"/>
    <property type="project" value="InterPro"/>
</dbReference>
<evidence type="ECO:0000313" key="2">
    <source>
        <dbReference type="EMBL" id="PPT90911.1"/>
    </source>
</evidence>
<evidence type="ECO:0000313" key="3">
    <source>
        <dbReference type="Proteomes" id="UP000238049"/>
    </source>
</evidence>
<organism evidence="2 3">
    <name type="scientific">Xanthomonas arboricola pv. guizotiae</name>
    <dbReference type="NCBI Taxonomy" id="487867"/>
    <lineage>
        <taxon>Bacteria</taxon>
        <taxon>Pseudomonadati</taxon>
        <taxon>Pseudomonadota</taxon>
        <taxon>Gammaproteobacteria</taxon>
        <taxon>Lysobacterales</taxon>
        <taxon>Lysobacteraceae</taxon>
        <taxon>Xanthomonas</taxon>
    </lineage>
</organism>
<evidence type="ECO:0000259" key="1">
    <source>
        <dbReference type="Pfam" id="PF01609"/>
    </source>
</evidence>
<feature type="domain" description="Transposase IS4-like" evidence="1">
    <location>
        <begin position="3"/>
        <end position="142"/>
    </location>
</feature>
<reference evidence="2 3" key="1">
    <citation type="submission" date="2016-08" db="EMBL/GenBank/DDBJ databases">
        <title>Evolution of the type three secretion system and type three effector repertoires in Xanthomonas.</title>
        <authorList>
            <person name="Merda D."/>
            <person name="Briand M."/>
            <person name="Bosis E."/>
            <person name="Rousseau C."/>
            <person name="Portier P."/>
            <person name="Jacques M.-A."/>
            <person name="Fischer-Le Saux M."/>
        </authorList>
    </citation>
    <scope>NUCLEOTIDE SEQUENCE [LARGE SCALE GENOMIC DNA]</scope>
    <source>
        <strain evidence="2 3">CFBP 7409</strain>
    </source>
</reference>
<dbReference type="Pfam" id="PF01609">
    <property type="entry name" value="DDE_Tnp_1"/>
    <property type="match status" value="1"/>
</dbReference>
<dbReference type="GO" id="GO:0003677">
    <property type="term" value="F:DNA binding"/>
    <property type="evidence" value="ECO:0007669"/>
    <property type="project" value="InterPro"/>
</dbReference>
<dbReference type="RefSeq" id="WP_146094167.1">
    <property type="nucleotide sequence ID" value="NZ_MDSL01000179.1"/>
</dbReference>
<dbReference type="PANTHER" id="PTHR30007:SF0">
    <property type="entry name" value="TRANSPOSASE"/>
    <property type="match status" value="1"/>
</dbReference>
<feature type="non-terminal residue" evidence="2">
    <location>
        <position position="1"/>
    </location>
</feature>
<comment type="caution">
    <text evidence="2">The sequence shown here is derived from an EMBL/GenBank/DDBJ whole genome shotgun (WGS) entry which is preliminary data.</text>
</comment>
<dbReference type="NCBIfam" id="NF033580">
    <property type="entry name" value="transpos_IS5_3"/>
    <property type="match status" value="1"/>
</dbReference>
<proteinExistence type="predicted"/>
<dbReference type="GO" id="GO:0004803">
    <property type="term" value="F:transposase activity"/>
    <property type="evidence" value="ECO:0007669"/>
    <property type="project" value="InterPro"/>
</dbReference>
<dbReference type="EMBL" id="MDSL01000179">
    <property type="protein sequence ID" value="PPT90911.1"/>
    <property type="molecule type" value="Genomic_DNA"/>
</dbReference>
<dbReference type="PANTHER" id="PTHR30007">
    <property type="entry name" value="PHP DOMAIN PROTEIN"/>
    <property type="match status" value="1"/>
</dbReference>
<dbReference type="AlphaFoldDB" id="A0A2S6ZF68"/>